<comment type="caution">
    <text evidence="4">The sequence shown here is derived from an EMBL/GenBank/DDBJ whole genome shotgun (WGS) entry which is preliminary data.</text>
</comment>
<organism evidence="4 5">
    <name type="scientific">Streptomyces europaeiscabiei</name>
    <dbReference type="NCBI Taxonomy" id="146819"/>
    <lineage>
        <taxon>Bacteria</taxon>
        <taxon>Bacillati</taxon>
        <taxon>Actinomycetota</taxon>
        <taxon>Actinomycetes</taxon>
        <taxon>Kitasatosporales</taxon>
        <taxon>Streptomycetaceae</taxon>
        <taxon>Streptomyces</taxon>
    </lineage>
</organism>
<reference evidence="4 5" key="1">
    <citation type="journal article" date="2023" name="Microb. Genom.">
        <title>Mesoterricola silvestris gen. nov., sp. nov., Mesoterricola sediminis sp. nov., Geothrix oryzae sp. nov., Geothrix edaphica sp. nov., Geothrix rubra sp. nov., and Geothrix limicola sp. nov., six novel members of Acidobacteriota isolated from soils.</title>
        <authorList>
            <person name="Weisberg A.J."/>
            <person name="Pearce E."/>
            <person name="Kramer C.G."/>
            <person name="Chang J.H."/>
            <person name="Clarke C.R."/>
        </authorList>
    </citation>
    <scope>NUCLEOTIDE SEQUENCE [LARGE SCALE GENOMIC DNA]</scope>
    <source>
        <strain evidence="4 5">ID09-01A</strain>
    </source>
</reference>
<keyword evidence="5" id="KW-1185">Reference proteome</keyword>
<keyword evidence="2" id="KW-0472">Membrane</keyword>
<dbReference type="RefSeq" id="WP_319061811.1">
    <property type="nucleotide sequence ID" value="NZ_JARAYT010000002.1"/>
</dbReference>
<evidence type="ECO:0000256" key="1">
    <source>
        <dbReference type="SAM" id="MobiDB-lite"/>
    </source>
</evidence>
<protein>
    <submittedName>
        <fullName evidence="4">DUF1980 domain-containing protein</fullName>
    </submittedName>
</protein>
<dbReference type="InterPro" id="IPR048447">
    <property type="entry name" value="DUF1980_C"/>
</dbReference>
<proteinExistence type="predicted"/>
<feature type="transmembrane region" description="Helical" evidence="2">
    <location>
        <begin position="128"/>
        <end position="147"/>
    </location>
</feature>
<sequence length="311" mass="33712">MKRPLQALLLLLSGLGLLHATLLTDHYLRYVKEGMYPLLVASGALLLVLGTAEAWSLWRRGGRDEREGHDGRGAQDDHGDRDHGDDQDDRHNRDGQDDHDNCGGQDTHGDGHDHDHDHGHDHSTPPRVAWLLLLPALSLLFYAPPAIGAYTASREAPKAVTVTGQDDFDPLPTTSPLPITLTDFTRRVQQDRDRAIDGRTVRMTGFVTPDKGASGDDGDDGDGRDGNDGTAAWYLTRVIFSCCAADAQFVKVRVHGTPPPPADTWVTLTGTWHPSGTLGTNSAEAALDAQTIKKITRPSNGYTDGLPLTMP</sequence>
<dbReference type="Proteomes" id="UP001271274">
    <property type="component" value="Unassembled WGS sequence"/>
</dbReference>
<evidence type="ECO:0000259" key="3">
    <source>
        <dbReference type="Pfam" id="PF21537"/>
    </source>
</evidence>
<feature type="domain" description="DUF1980" evidence="3">
    <location>
        <begin position="234"/>
        <end position="302"/>
    </location>
</feature>
<name>A0ABU4NDZ4_9ACTN</name>
<feature type="transmembrane region" description="Helical" evidence="2">
    <location>
        <begin position="36"/>
        <end position="58"/>
    </location>
</feature>
<keyword evidence="2" id="KW-0812">Transmembrane</keyword>
<evidence type="ECO:0000256" key="2">
    <source>
        <dbReference type="SAM" id="Phobius"/>
    </source>
</evidence>
<dbReference type="Pfam" id="PF21537">
    <property type="entry name" value="DUF1980_C"/>
    <property type="match status" value="1"/>
</dbReference>
<feature type="region of interest" description="Disordered" evidence="1">
    <location>
        <begin position="205"/>
        <end position="225"/>
    </location>
</feature>
<gene>
    <name evidence="4" type="ORF">PV662_07900</name>
</gene>
<evidence type="ECO:0000313" key="5">
    <source>
        <dbReference type="Proteomes" id="UP001271274"/>
    </source>
</evidence>
<keyword evidence="2" id="KW-1133">Transmembrane helix</keyword>
<dbReference type="EMBL" id="JARAYU010000002">
    <property type="protein sequence ID" value="MDX3699680.1"/>
    <property type="molecule type" value="Genomic_DNA"/>
</dbReference>
<feature type="region of interest" description="Disordered" evidence="1">
    <location>
        <begin position="62"/>
        <end position="123"/>
    </location>
</feature>
<accession>A0ABU4NDZ4</accession>
<evidence type="ECO:0000313" key="4">
    <source>
        <dbReference type="EMBL" id="MDX3699680.1"/>
    </source>
</evidence>